<keyword evidence="3" id="KW-1185">Reference proteome</keyword>
<gene>
    <name evidence="2" type="ORF">TREES_T100015613</name>
</gene>
<organism evidence="2 3">
    <name type="scientific">Tupaia chinensis</name>
    <name type="common">Chinese tree shrew</name>
    <name type="synonym">Tupaia belangeri chinensis</name>
    <dbReference type="NCBI Taxonomy" id="246437"/>
    <lineage>
        <taxon>Eukaryota</taxon>
        <taxon>Metazoa</taxon>
        <taxon>Chordata</taxon>
        <taxon>Craniata</taxon>
        <taxon>Vertebrata</taxon>
        <taxon>Euteleostomi</taxon>
        <taxon>Mammalia</taxon>
        <taxon>Eutheria</taxon>
        <taxon>Euarchontoglires</taxon>
        <taxon>Scandentia</taxon>
        <taxon>Tupaiidae</taxon>
        <taxon>Tupaia</taxon>
    </lineage>
</organism>
<dbReference type="InParanoid" id="L9L965"/>
<name>L9L965_TUPCH</name>
<feature type="region of interest" description="Disordered" evidence="1">
    <location>
        <begin position="88"/>
        <end position="143"/>
    </location>
</feature>
<evidence type="ECO:0000313" key="2">
    <source>
        <dbReference type="EMBL" id="ELW71199.1"/>
    </source>
</evidence>
<dbReference type="Gene3D" id="6.10.250.3260">
    <property type="match status" value="1"/>
</dbReference>
<proteinExistence type="predicted"/>
<reference evidence="3" key="1">
    <citation type="submission" date="2012-07" db="EMBL/GenBank/DDBJ databases">
        <title>Genome of the Chinese tree shrew, a rising model animal genetically related to primates.</title>
        <authorList>
            <person name="Zhang G."/>
            <person name="Fan Y."/>
            <person name="Yao Y."/>
            <person name="Huang Z."/>
        </authorList>
    </citation>
    <scope>NUCLEOTIDE SEQUENCE [LARGE SCALE GENOMIC DNA]</scope>
</reference>
<feature type="compositionally biased region" description="Basic and acidic residues" evidence="1">
    <location>
        <begin position="88"/>
        <end position="132"/>
    </location>
</feature>
<sequence>MEETPPEQGPAWSTAEQLALQRALGQRLRPLSGSAELAFPAGHRGTRFIIRSRGILCQPRSWFTDGDAEAREVMGWRKVGMAEAKVLPERCEANDQKKKEAKENGQGSRDRQGLDRRSSLCENQWKEPERPEPGPWEFMAQQV</sequence>
<evidence type="ECO:0000256" key="1">
    <source>
        <dbReference type="SAM" id="MobiDB-lite"/>
    </source>
</evidence>
<dbReference type="EMBL" id="KB320472">
    <property type="protein sequence ID" value="ELW71199.1"/>
    <property type="molecule type" value="Genomic_DNA"/>
</dbReference>
<dbReference type="AlphaFoldDB" id="L9L965"/>
<reference evidence="3" key="2">
    <citation type="journal article" date="2013" name="Nat. Commun.">
        <title>Genome of the Chinese tree shrew.</title>
        <authorList>
            <person name="Fan Y."/>
            <person name="Huang Z.Y."/>
            <person name="Cao C.C."/>
            <person name="Chen C.S."/>
            <person name="Chen Y.X."/>
            <person name="Fan D.D."/>
            <person name="He J."/>
            <person name="Hou H.L."/>
            <person name="Hu L."/>
            <person name="Hu X.T."/>
            <person name="Jiang X.T."/>
            <person name="Lai R."/>
            <person name="Lang Y.S."/>
            <person name="Liang B."/>
            <person name="Liao S.G."/>
            <person name="Mu D."/>
            <person name="Ma Y.Y."/>
            <person name="Niu Y.Y."/>
            <person name="Sun X.Q."/>
            <person name="Xia J.Q."/>
            <person name="Xiao J."/>
            <person name="Xiong Z.Q."/>
            <person name="Xu L."/>
            <person name="Yang L."/>
            <person name="Zhang Y."/>
            <person name="Zhao W."/>
            <person name="Zhao X.D."/>
            <person name="Zheng Y.T."/>
            <person name="Zhou J.M."/>
            <person name="Zhu Y.B."/>
            <person name="Zhang G.J."/>
            <person name="Wang J."/>
            <person name="Yao Y.G."/>
        </authorList>
    </citation>
    <scope>NUCLEOTIDE SEQUENCE [LARGE SCALE GENOMIC DNA]</scope>
</reference>
<accession>L9L965</accession>
<evidence type="ECO:0000313" key="3">
    <source>
        <dbReference type="Proteomes" id="UP000011518"/>
    </source>
</evidence>
<protein>
    <submittedName>
        <fullName evidence="2">Uncharacterized protein</fullName>
    </submittedName>
</protein>
<dbReference type="Proteomes" id="UP000011518">
    <property type="component" value="Unassembled WGS sequence"/>
</dbReference>